<keyword evidence="1" id="KW-0547">Nucleotide-binding</keyword>
<keyword evidence="3" id="KW-0812">Transmembrane</keyword>
<protein>
    <submittedName>
        <fullName evidence="4">Dephospho-CoA kinase</fullName>
    </submittedName>
</protein>
<keyword evidence="3" id="KW-0472">Membrane</keyword>
<evidence type="ECO:0000256" key="1">
    <source>
        <dbReference type="ARBA" id="ARBA00022741"/>
    </source>
</evidence>
<keyword evidence="5" id="KW-1185">Reference proteome</keyword>
<dbReference type="CDD" id="cd02022">
    <property type="entry name" value="DPCK"/>
    <property type="match status" value="1"/>
</dbReference>
<reference evidence="4 5" key="1">
    <citation type="submission" date="2024-03" db="EMBL/GenBank/DDBJ databases">
        <title>Aureococcus anophagefferens CCMP1851 and Kratosvirus quantuckense: Draft genome of a second virus-susceptible host strain in the model system.</title>
        <authorList>
            <person name="Chase E."/>
            <person name="Truchon A.R."/>
            <person name="Schepens W."/>
            <person name="Wilhelm S.W."/>
        </authorList>
    </citation>
    <scope>NUCLEOTIDE SEQUENCE [LARGE SCALE GENOMIC DNA]</scope>
    <source>
        <strain evidence="4 5">CCMP1851</strain>
    </source>
</reference>
<gene>
    <name evidence="4" type="primary">DCAKD</name>
    <name evidence="4" type="ORF">SO694_00059228</name>
</gene>
<comment type="caution">
    <text evidence="4">The sequence shown here is derived from an EMBL/GenBank/DDBJ whole genome shotgun (WGS) entry which is preliminary data.</text>
</comment>
<dbReference type="Proteomes" id="UP001363151">
    <property type="component" value="Unassembled WGS sequence"/>
</dbReference>
<sequence>MKIVGLTGGIACGKSTVSAWLRRQEIAVVDLDEIVRRLQKPRTRVVYELGRSFPGVVDADGCLDRGKLGSLIFNDAAQRRKLNVLMRGHILRAMGLELLGHFLAGTRLVVLDAPLLFETAGLSSICASYVVVGTSSDQQLARLVERDGCDEAAAKAKINAQMPLAAKLQRAHVPVMNLGTVGELEDQLERTVAPALWRRANLWWFLSLPGLFVLWVLVFRGAFLYMLATCLASEEMKCFTDFLDGADADPEPGEA</sequence>
<dbReference type="PROSITE" id="PS51219">
    <property type="entry name" value="DPCK"/>
    <property type="match status" value="1"/>
</dbReference>
<dbReference type="InterPro" id="IPR001977">
    <property type="entry name" value="Depp_CoAkinase"/>
</dbReference>
<evidence type="ECO:0000313" key="4">
    <source>
        <dbReference type="EMBL" id="KAK7241408.1"/>
    </source>
</evidence>
<keyword evidence="3" id="KW-1133">Transmembrane helix</keyword>
<dbReference type="Pfam" id="PF01121">
    <property type="entry name" value="CoaE"/>
    <property type="match status" value="1"/>
</dbReference>
<name>A0ABR1FZ01_AURAN</name>
<dbReference type="PANTHER" id="PTHR10695">
    <property type="entry name" value="DEPHOSPHO-COA KINASE-RELATED"/>
    <property type="match status" value="1"/>
</dbReference>
<dbReference type="GO" id="GO:0016301">
    <property type="term" value="F:kinase activity"/>
    <property type="evidence" value="ECO:0007669"/>
    <property type="project" value="UniProtKB-KW"/>
</dbReference>
<dbReference type="SUPFAM" id="SSF52540">
    <property type="entry name" value="P-loop containing nucleoside triphosphate hydrolases"/>
    <property type="match status" value="1"/>
</dbReference>
<keyword evidence="2" id="KW-0067">ATP-binding</keyword>
<evidence type="ECO:0000313" key="5">
    <source>
        <dbReference type="Proteomes" id="UP001363151"/>
    </source>
</evidence>
<dbReference type="Gene3D" id="3.40.50.300">
    <property type="entry name" value="P-loop containing nucleotide triphosphate hydrolases"/>
    <property type="match status" value="1"/>
</dbReference>
<evidence type="ECO:0000256" key="3">
    <source>
        <dbReference type="SAM" id="Phobius"/>
    </source>
</evidence>
<dbReference type="HAMAP" id="MF_00376">
    <property type="entry name" value="Dephospho_CoA_kinase"/>
    <property type="match status" value="1"/>
</dbReference>
<dbReference type="InterPro" id="IPR027417">
    <property type="entry name" value="P-loop_NTPase"/>
</dbReference>
<evidence type="ECO:0000256" key="2">
    <source>
        <dbReference type="ARBA" id="ARBA00022840"/>
    </source>
</evidence>
<organism evidence="4 5">
    <name type="scientific">Aureococcus anophagefferens</name>
    <name type="common">Harmful bloom alga</name>
    <dbReference type="NCBI Taxonomy" id="44056"/>
    <lineage>
        <taxon>Eukaryota</taxon>
        <taxon>Sar</taxon>
        <taxon>Stramenopiles</taxon>
        <taxon>Ochrophyta</taxon>
        <taxon>Pelagophyceae</taxon>
        <taxon>Pelagomonadales</taxon>
        <taxon>Pelagomonadaceae</taxon>
        <taxon>Aureococcus</taxon>
    </lineage>
</organism>
<dbReference type="NCBIfam" id="TIGR00152">
    <property type="entry name" value="dephospho-CoA kinase"/>
    <property type="match status" value="1"/>
</dbReference>
<accession>A0ABR1FZ01</accession>
<dbReference type="EMBL" id="JBBJCI010000202">
    <property type="protein sequence ID" value="KAK7241408.1"/>
    <property type="molecule type" value="Genomic_DNA"/>
</dbReference>
<dbReference type="PANTHER" id="PTHR10695:SF46">
    <property type="entry name" value="BIFUNCTIONAL COENZYME A SYNTHASE-RELATED"/>
    <property type="match status" value="1"/>
</dbReference>
<proteinExistence type="inferred from homology"/>
<keyword evidence="4" id="KW-0808">Transferase</keyword>
<keyword evidence="4" id="KW-0418">Kinase</keyword>
<feature type="transmembrane region" description="Helical" evidence="3">
    <location>
        <begin position="202"/>
        <end position="227"/>
    </location>
</feature>